<keyword evidence="7" id="KW-1185">Reference proteome</keyword>
<dbReference type="RefSeq" id="WP_167022075.1">
    <property type="nucleotide sequence ID" value="NZ_CP050177.1"/>
</dbReference>
<evidence type="ECO:0000313" key="6">
    <source>
        <dbReference type="EMBL" id="QIQ00954.1"/>
    </source>
</evidence>
<organism evidence="6 7">
    <name type="scientific">Streptomyces liangshanensis</name>
    <dbReference type="NCBI Taxonomy" id="2717324"/>
    <lineage>
        <taxon>Bacteria</taxon>
        <taxon>Bacillati</taxon>
        <taxon>Actinomycetota</taxon>
        <taxon>Actinomycetes</taxon>
        <taxon>Kitasatosporales</taxon>
        <taxon>Streptomycetaceae</taxon>
        <taxon>Streptomyces</taxon>
    </lineage>
</organism>
<name>A0A6G9GRY3_9ACTN</name>
<sequence length="114" mass="11977">MDLAFVLLALVTVCANVFSAVCDFVRYEKVAVGMDAAGVPRSWMPALGVPKAAAALGLLAAFRIPPLGTAAAAGLVVFYLCAVATHLRVRDYSFGFQYPFLVLALATLALSLAR</sequence>
<dbReference type="GO" id="GO:0016020">
    <property type="term" value="C:membrane"/>
    <property type="evidence" value="ECO:0007669"/>
    <property type="project" value="UniProtKB-SubCell"/>
</dbReference>
<dbReference type="Proteomes" id="UP000501179">
    <property type="component" value="Chromosome"/>
</dbReference>
<dbReference type="AlphaFoldDB" id="A0A6G9GRY3"/>
<protein>
    <submittedName>
        <fullName evidence="6">DoxX family protein</fullName>
    </submittedName>
</protein>
<evidence type="ECO:0000256" key="4">
    <source>
        <dbReference type="ARBA" id="ARBA00023136"/>
    </source>
</evidence>
<keyword evidence="2 5" id="KW-0812">Transmembrane</keyword>
<accession>A0A6G9GRY3</accession>
<evidence type="ECO:0000256" key="1">
    <source>
        <dbReference type="ARBA" id="ARBA00004141"/>
    </source>
</evidence>
<comment type="subcellular location">
    <subcellularLocation>
        <location evidence="1">Membrane</location>
        <topology evidence="1">Multi-pass membrane protein</topology>
    </subcellularLocation>
</comment>
<gene>
    <name evidence="6" type="ORF">HA039_00365</name>
</gene>
<evidence type="ECO:0000313" key="7">
    <source>
        <dbReference type="Proteomes" id="UP000501179"/>
    </source>
</evidence>
<feature type="transmembrane region" description="Helical" evidence="5">
    <location>
        <begin position="95"/>
        <end position="113"/>
    </location>
</feature>
<dbReference type="InterPro" id="IPR032808">
    <property type="entry name" value="DoxX"/>
</dbReference>
<dbReference type="KEGG" id="slia:HA039_00365"/>
<dbReference type="Pfam" id="PF13564">
    <property type="entry name" value="DoxX_2"/>
    <property type="match status" value="1"/>
</dbReference>
<keyword evidence="3 5" id="KW-1133">Transmembrane helix</keyword>
<reference evidence="6 7" key="1">
    <citation type="submission" date="2020-03" db="EMBL/GenBank/DDBJ databases">
        <title>A novel species.</title>
        <authorList>
            <person name="Gao J."/>
        </authorList>
    </citation>
    <scope>NUCLEOTIDE SEQUENCE [LARGE SCALE GENOMIC DNA]</scope>
    <source>
        <strain evidence="6 7">QMT-12</strain>
    </source>
</reference>
<evidence type="ECO:0000256" key="2">
    <source>
        <dbReference type="ARBA" id="ARBA00022692"/>
    </source>
</evidence>
<feature type="transmembrane region" description="Helical" evidence="5">
    <location>
        <begin position="69"/>
        <end position="89"/>
    </location>
</feature>
<evidence type="ECO:0000256" key="3">
    <source>
        <dbReference type="ARBA" id="ARBA00022989"/>
    </source>
</evidence>
<keyword evidence="4 5" id="KW-0472">Membrane</keyword>
<proteinExistence type="predicted"/>
<evidence type="ECO:0000256" key="5">
    <source>
        <dbReference type="SAM" id="Phobius"/>
    </source>
</evidence>
<dbReference type="EMBL" id="CP050177">
    <property type="protein sequence ID" value="QIQ00954.1"/>
    <property type="molecule type" value="Genomic_DNA"/>
</dbReference>